<keyword evidence="2" id="KW-0812">Transmembrane</keyword>
<organism evidence="3 4">
    <name type="scientific">Phytophthora palmivora</name>
    <dbReference type="NCBI Taxonomy" id="4796"/>
    <lineage>
        <taxon>Eukaryota</taxon>
        <taxon>Sar</taxon>
        <taxon>Stramenopiles</taxon>
        <taxon>Oomycota</taxon>
        <taxon>Peronosporomycetes</taxon>
        <taxon>Peronosporales</taxon>
        <taxon>Peronosporaceae</taxon>
        <taxon>Phytophthora</taxon>
    </lineage>
</organism>
<dbReference type="Proteomes" id="UP000237271">
    <property type="component" value="Unassembled WGS sequence"/>
</dbReference>
<evidence type="ECO:0000256" key="2">
    <source>
        <dbReference type="SAM" id="Phobius"/>
    </source>
</evidence>
<keyword evidence="2" id="KW-0472">Membrane</keyword>
<keyword evidence="4" id="KW-1185">Reference proteome</keyword>
<comment type="caution">
    <text evidence="3">The sequence shown here is derived from an EMBL/GenBank/DDBJ whole genome shotgun (WGS) entry which is preliminary data.</text>
</comment>
<reference evidence="3 4" key="1">
    <citation type="journal article" date="2017" name="Genome Biol. Evol.">
        <title>Phytophthora megakarya and P. palmivora, closely related causal agents of cacao black pod rot, underwent increases in genome sizes and gene numbers by different mechanisms.</title>
        <authorList>
            <person name="Ali S.S."/>
            <person name="Shao J."/>
            <person name="Lary D.J."/>
            <person name="Kronmiller B."/>
            <person name="Shen D."/>
            <person name="Strem M.D."/>
            <person name="Amoako-Attah I."/>
            <person name="Akrofi A.Y."/>
            <person name="Begoude B.A."/>
            <person name="Ten Hoopen G.M."/>
            <person name="Coulibaly K."/>
            <person name="Kebe B.I."/>
            <person name="Melnick R.L."/>
            <person name="Guiltinan M.J."/>
            <person name="Tyler B.M."/>
            <person name="Meinhardt L.W."/>
            <person name="Bailey B.A."/>
        </authorList>
    </citation>
    <scope>NUCLEOTIDE SEQUENCE [LARGE SCALE GENOMIC DNA]</scope>
    <source>
        <strain evidence="4">sbr112.9</strain>
    </source>
</reference>
<gene>
    <name evidence="3" type="ORF">PHPALM_17407</name>
</gene>
<accession>A0A2P4XMA9</accession>
<sequence length="825" mass="90613">MLAMTASLGLKDTLLADSRERTISFDSLPVDLPSNMLMGADAVVDDYSRIPCTDSYSAENNESVAVVLAFSKCLNDSALGIVNQWVEQVKTTIKTIAQEDDLNLTFQSTMVPGACEERSEKTKRGLQDPAMANQEGGAPVETSNPPVLLANEVLPSDLKRLEAFPSLGNVVDLADEQFRLSLNPIAVISFVTGEKSYGEVMQFEASAHVSKTFNFQICNGGTNSTTACPKGFCDDIADPVHCTDSAELTTDNLQKANDLAVQYFDFADKAQNDACSVGNRCDKKSFSRRDFFEKDYKDRGYSKAQECFKKDKVIDDLLSDRKTKKNPLVKDANKCDNTAAPVSPGQCTRCCQMETALKEWWTDYRCGSDYDVRSCDGDADQKCKFQQCLVMNGDTLATVSASITEDAKTESESVLSQVENQAYQTVTQIHRALDCTRFGGKDGTCDFKAKLSELIDTTESLNFATTYGSSQATDYVFWRYKAVSEGESWSLWKTAKHVNDYGNVVYENDEVVTFSNPETKITIEAWTQCGLVRRFFFYVHLHVNSPVSVCEKFNDMWYQTSVSRLPIGTGMCAYPGSDFAELTFDFHPNAGLQYSREQLRMKVSKVECTGALEGRTPIEILTVLEDSPEIVTRFGVEMLNKATTEAATDFHVECVFTYTKYGGATTKETCKRDFAISDCKGPAFDVPNAVCEYEACAGDKLAGLYEACGGIIVKVDEKCTYVETGEKPCCQGCGSTEVTCTALLDLPNANADLMRCEPSSGAYSSYGQYFAAVLLTETAQEHPAATALLVGTALIAVVALVVVRRRVVASHSAQTADDAYYPLLH</sequence>
<dbReference type="EMBL" id="NCKW01009551">
    <property type="protein sequence ID" value="POM66692.1"/>
    <property type="molecule type" value="Genomic_DNA"/>
</dbReference>
<proteinExistence type="predicted"/>
<name>A0A2P4XMA9_9STRA</name>
<evidence type="ECO:0000313" key="4">
    <source>
        <dbReference type="Proteomes" id="UP000237271"/>
    </source>
</evidence>
<dbReference type="AlphaFoldDB" id="A0A2P4XMA9"/>
<dbReference type="OrthoDB" id="74957at2759"/>
<feature type="region of interest" description="Disordered" evidence="1">
    <location>
        <begin position="114"/>
        <end position="144"/>
    </location>
</feature>
<evidence type="ECO:0000313" key="3">
    <source>
        <dbReference type="EMBL" id="POM66692.1"/>
    </source>
</evidence>
<evidence type="ECO:0000256" key="1">
    <source>
        <dbReference type="SAM" id="MobiDB-lite"/>
    </source>
</evidence>
<protein>
    <submittedName>
        <fullName evidence="3">Uncharacterized protein</fullName>
    </submittedName>
</protein>
<feature type="transmembrane region" description="Helical" evidence="2">
    <location>
        <begin position="784"/>
        <end position="803"/>
    </location>
</feature>
<keyword evidence="2" id="KW-1133">Transmembrane helix</keyword>
<feature type="compositionally biased region" description="Basic and acidic residues" evidence="1">
    <location>
        <begin position="115"/>
        <end position="126"/>
    </location>
</feature>